<feature type="chain" id="PRO_5013238777" evidence="1">
    <location>
        <begin position="29"/>
        <end position="339"/>
    </location>
</feature>
<comment type="caution">
    <text evidence="2">The sequence shown here is derived from an EMBL/GenBank/DDBJ whole genome shotgun (WGS) entry which is preliminary data.</text>
</comment>
<name>A0A271J0Z4_9BACT</name>
<evidence type="ECO:0000256" key="1">
    <source>
        <dbReference type="SAM" id="SignalP"/>
    </source>
</evidence>
<evidence type="ECO:0000313" key="2">
    <source>
        <dbReference type="EMBL" id="PAP77176.1"/>
    </source>
</evidence>
<feature type="signal peptide" evidence="1">
    <location>
        <begin position="1"/>
        <end position="28"/>
    </location>
</feature>
<reference evidence="2 3" key="1">
    <citation type="submission" date="2016-11" db="EMBL/GenBank/DDBJ databases">
        <title>Study of marine rhodopsin-containing bacteria.</title>
        <authorList>
            <person name="Yoshizawa S."/>
            <person name="Kumagai Y."/>
            <person name="Kogure K."/>
        </authorList>
    </citation>
    <scope>NUCLEOTIDE SEQUENCE [LARGE SCALE GENOMIC DNA]</scope>
    <source>
        <strain evidence="2 3">SAORIC-28</strain>
    </source>
</reference>
<keyword evidence="1" id="KW-0732">Signal</keyword>
<protein>
    <submittedName>
        <fullName evidence="2">Uncharacterized protein</fullName>
    </submittedName>
</protein>
<evidence type="ECO:0000313" key="3">
    <source>
        <dbReference type="Proteomes" id="UP000216339"/>
    </source>
</evidence>
<dbReference type="Proteomes" id="UP000216339">
    <property type="component" value="Unassembled WGS sequence"/>
</dbReference>
<dbReference type="RefSeq" id="WP_095510842.1">
    <property type="nucleotide sequence ID" value="NZ_MQWD01000001.1"/>
</dbReference>
<dbReference type="OrthoDB" id="1523529at2"/>
<sequence>MITAPSRTARIALLGTFGALLAAGLALVATGCTDTVAAPGIGSSAQTTDALAVLPADADVYGMTNLAEARDSQALSAALGGTGLGMVSGTGSEDFEEFMRLTGFDPNEDLDRVYVAAREGQPKRAAFVAYGRFDRERIEQYVSDQTDVTFEVSEIDGVPVYLTTSEDGERGGFALANDEMVLAGDEATLADMIRRLGTTAGPADAELQALFDRVAFPDGAWFVARGFDRAGLQVPDDAPPSAMAARAADGFVVSMNFEGDGIPVRAFLQTKPEASTDDVADVVRGGISAARIGMKDQPSALDVLDRVEVEAEGDGVRVEGYLTQAFLADAHATHRAGGR</sequence>
<accession>A0A271J0Z4</accession>
<proteinExistence type="predicted"/>
<organism evidence="2 3">
    <name type="scientific">Rubrivirga marina</name>
    <dbReference type="NCBI Taxonomy" id="1196024"/>
    <lineage>
        <taxon>Bacteria</taxon>
        <taxon>Pseudomonadati</taxon>
        <taxon>Rhodothermota</taxon>
        <taxon>Rhodothermia</taxon>
        <taxon>Rhodothermales</taxon>
        <taxon>Rubricoccaceae</taxon>
        <taxon>Rubrivirga</taxon>
    </lineage>
</organism>
<gene>
    <name evidence="2" type="ORF">BSZ37_12415</name>
</gene>
<dbReference type="PROSITE" id="PS51257">
    <property type="entry name" value="PROKAR_LIPOPROTEIN"/>
    <property type="match status" value="1"/>
</dbReference>
<dbReference type="AlphaFoldDB" id="A0A271J0Z4"/>
<dbReference type="EMBL" id="MQWD01000001">
    <property type="protein sequence ID" value="PAP77176.1"/>
    <property type="molecule type" value="Genomic_DNA"/>
</dbReference>
<keyword evidence="3" id="KW-1185">Reference proteome</keyword>